<dbReference type="PANTHER" id="PTHR42724:SF1">
    <property type="entry name" value="TETRAACYLDISACCHARIDE 4'-KINASE, MITOCHONDRIAL-RELATED"/>
    <property type="match status" value="1"/>
</dbReference>
<keyword evidence="10 13" id="KW-0067">ATP-binding</keyword>
<organism evidence="15 16">
    <name type="scientific">Ottowia cancrivicina</name>
    <dbReference type="NCBI Taxonomy" id="3040346"/>
    <lineage>
        <taxon>Bacteria</taxon>
        <taxon>Pseudomonadati</taxon>
        <taxon>Pseudomonadota</taxon>
        <taxon>Betaproteobacteria</taxon>
        <taxon>Burkholderiales</taxon>
        <taxon>Comamonadaceae</taxon>
        <taxon>Ottowia</taxon>
    </lineage>
</organism>
<dbReference type="NCBIfam" id="TIGR00682">
    <property type="entry name" value="lpxK"/>
    <property type="match status" value="1"/>
</dbReference>
<comment type="catalytic activity">
    <reaction evidence="13">
        <text>a lipid A disaccharide + ATP = a lipid IVA + ADP + H(+)</text>
        <dbReference type="Rhea" id="RHEA:67840"/>
        <dbReference type="ChEBI" id="CHEBI:15378"/>
        <dbReference type="ChEBI" id="CHEBI:30616"/>
        <dbReference type="ChEBI" id="CHEBI:176343"/>
        <dbReference type="ChEBI" id="CHEBI:176425"/>
        <dbReference type="ChEBI" id="CHEBI:456216"/>
        <dbReference type="EC" id="2.7.1.130"/>
    </reaction>
</comment>
<reference evidence="15 16" key="1">
    <citation type="submission" date="2023-04" db="EMBL/GenBank/DDBJ databases">
        <title>Ottowia paracancer sp. nov., isolated from human stomach.</title>
        <authorList>
            <person name="Song Y."/>
        </authorList>
    </citation>
    <scope>NUCLEOTIDE SEQUENCE [LARGE SCALE GENOMIC DNA]</scope>
    <source>
        <strain evidence="15 16">10c7w1</strain>
    </source>
</reference>
<dbReference type="EC" id="2.7.1.130" evidence="3 13"/>
<keyword evidence="7 13" id="KW-0808">Transferase</keyword>
<dbReference type="GO" id="GO:0009244">
    <property type="term" value="P:lipopolysaccharide core region biosynthetic process"/>
    <property type="evidence" value="ECO:0007669"/>
    <property type="project" value="TreeGrafter"/>
</dbReference>
<evidence type="ECO:0000256" key="5">
    <source>
        <dbReference type="ARBA" id="ARBA00022516"/>
    </source>
</evidence>
<dbReference type="PANTHER" id="PTHR42724">
    <property type="entry name" value="TETRAACYLDISACCHARIDE 4'-KINASE"/>
    <property type="match status" value="1"/>
</dbReference>
<dbReference type="SUPFAM" id="SSF52540">
    <property type="entry name" value="P-loop containing nucleoside triphosphate hydrolases"/>
    <property type="match status" value="1"/>
</dbReference>
<dbReference type="Pfam" id="PF02606">
    <property type="entry name" value="LpxK"/>
    <property type="match status" value="1"/>
</dbReference>
<evidence type="ECO:0000256" key="11">
    <source>
        <dbReference type="ARBA" id="ARBA00023098"/>
    </source>
</evidence>
<evidence type="ECO:0000256" key="4">
    <source>
        <dbReference type="ARBA" id="ARBA00016436"/>
    </source>
</evidence>
<dbReference type="GO" id="GO:0009245">
    <property type="term" value="P:lipid A biosynthetic process"/>
    <property type="evidence" value="ECO:0007669"/>
    <property type="project" value="UniProtKB-UniRule"/>
</dbReference>
<name>A0AAW6RNA6_9BURK</name>
<evidence type="ECO:0000313" key="15">
    <source>
        <dbReference type="EMBL" id="MDG9700111.1"/>
    </source>
</evidence>
<keyword evidence="9 13" id="KW-0418">Kinase</keyword>
<keyword evidence="8 13" id="KW-0547">Nucleotide-binding</keyword>
<accession>A0AAW6RNA6</accession>
<evidence type="ECO:0000256" key="2">
    <source>
        <dbReference type="ARBA" id="ARBA00004870"/>
    </source>
</evidence>
<protein>
    <recommendedName>
        <fullName evidence="4 13">Tetraacyldisaccharide 4'-kinase</fullName>
        <ecNumber evidence="3 13">2.7.1.130</ecNumber>
    </recommendedName>
    <alternativeName>
        <fullName evidence="12 13">Lipid A 4'-kinase</fullName>
    </alternativeName>
</protein>
<dbReference type="InterPro" id="IPR027417">
    <property type="entry name" value="P-loop_NTPase"/>
</dbReference>
<keyword evidence="6 13" id="KW-0441">Lipid A biosynthesis</keyword>
<gene>
    <name evidence="13 15" type="primary">lpxK</name>
    <name evidence="15" type="ORF">QB898_10405</name>
</gene>
<feature type="region of interest" description="Disordered" evidence="14">
    <location>
        <begin position="329"/>
        <end position="351"/>
    </location>
</feature>
<dbReference type="HAMAP" id="MF_00409">
    <property type="entry name" value="LpxK"/>
    <property type="match status" value="1"/>
</dbReference>
<dbReference type="GO" id="GO:0005886">
    <property type="term" value="C:plasma membrane"/>
    <property type="evidence" value="ECO:0007669"/>
    <property type="project" value="TreeGrafter"/>
</dbReference>
<dbReference type="RefSeq" id="WP_279524897.1">
    <property type="nucleotide sequence ID" value="NZ_JARVII010000024.1"/>
</dbReference>
<keyword evidence="5 13" id="KW-0444">Lipid biosynthesis</keyword>
<dbReference type="Proteomes" id="UP001237156">
    <property type="component" value="Unassembled WGS sequence"/>
</dbReference>
<evidence type="ECO:0000256" key="1">
    <source>
        <dbReference type="ARBA" id="ARBA00002274"/>
    </source>
</evidence>
<dbReference type="GO" id="GO:0005524">
    <property type="term" value="F:ATP binding"/>
    <property type="evidence" value="ECO:0007669"/>
    <property type="project" value="UniProtKB-UniRule"/>
</dbReference>
<evidence type="ECO:0000256" key="3">
    <source>
        <dbReference type="ARBA" id="ARBA00012071"/>
    </source>
</evidence>
<evidence type="ECO:0000256" key="6">
    <source>
        <dbReference type="ARBA" id="ARBA00022556"/>
    </source>
</evidence>
<dbReference type="AlphaFoldDB" id="A0AAW6RNA6"/>
<comment type="caution">
    <text evidence="15">The sequence shown here is derived from an EMBL/GenBank/DDBJ whole genome shotgun (WGS) entry which is preliminary data.</text>
</comment>
<feature type="binding site" evidence="13">
    <location>
        <begin position="57"/>
        <end position="64"/>
    </location>
    <ligand>
        <name>ATP</name>
        <dbReference type="ChEBI" id="CHEBI:30616"/>
    </ligand>
</feature>
<dbReference type="InterPro" id="IPR003758">
    <property type="entry name" value="LpxK"/>
</dbReference>
<evidence type="ECO:0000256" key="10">
    <source>
        <dbReference type="ARBA" id="ARBA00022840"/>
    </source>
</evidence>
<evidence type="ECO:0000256" key="13">
    <source>
        <dbReference type="HAMAP-Rule" id="MF_00409"/>
    </source>
</evidence>
<comment type="similarity">
    <text evidence="13">Belongs to the LpxK family.</text>
</comment>
<dbReference type="GO" id="GO:0009029">
    <property type="term" value="F:lipid-A 4'-kinase activity"/>
    <property type="evidence" value="ECO:0007669"/>
    <property type="project" value="UniProtKB-UniRule"/>
</dbReference>
<sequence>MRAALERTLTAAWQRRGPLAVALWPLSRLYGALAARRQARAVPQRLPVPVIVIGNVVAGGAGKTPATLAVAQHLLARGWRPGIVSRGHGRASRACLPVQPGSDPREVGDEPLLLRRRAGVPVQVAPCRAEAGRALLAAHPQVNILLCDDGLQHHALARDVEICVFDGRGIGNGWLLPAGPLREAWPRPVSLALFTEGRISLAAAGLPCPAFAATRRLASSACRANGQGVPLARLRGQSVVALAGIARPQAFFDMLRAEGLTLARTIALPDHAPLERLPPLPPQEAALPLLCTEKDAAKLWPHAPQALAVPLRLQAPAAFFDALDALLPPPPGNQMEARPDAALPQSPLSPP</sequence>
<comment type="pathway">
    <text evidence="2 13">Glycolipid biosynthesis; lipid IV(A) biosynthesis; lipid IV(A) from (3R)-3-hydroxytetradecanoyl-[acyl-carrier-protein] and UDP-N-acetyl-alpha-D-glucosamine: step 6/6.</text>
</comment>
<evidence type="ECO:0000256" key="14">
    <source>
        <dbReference type="SAM" id="MobiDB-lite"/>
    </source>
</evidence>
<dbReference type="EMBL" id="JARVII010000024">
    <property type="protein sequence ID" value="MDG9700111.1"/>
    <property type="molecule type" value="Genomic_DNA"/>
</dbReference>
<comment type="function">
    <text evidence="1 13">Transfers the gamma-phosphate of ATP to the 4'-position of a tetraacyldisaccharide 1-phosphate intermediate (termed DS-1-P) to form tetraacyldisaccharide 1,4'-bis-phosphate (lipid IVA).</text>
</comment>
<evidence type="ECO:0000256" key="12">
    <source>
        <dbReference type="ARBA" id="ARBA00029757"/>
    </source>
</evidence>
<evidence type="ECO:0000256" key="7">
    <source>
        <dbReference type="ARBA" id="ARBA00022679"/>
    </source>
</evidence>
<proteinExistence type="inferred from homology"/>
<evidence type="ECO:0000256" key="8">
    <source>
        <dbReference type="ARBA" id="ARBA00022741"/>
    </source>
</evidence>
<evidence type="ECO:0000313" key="16">
    <source>
        <dbReference type="Proteomes" id="UP001237156"/>
    </source>
</evidence>
<keyword evidence="16" id="KW-1185">Reference proteome</keyword>
<evidence type="ECO:0000256" key="9">
    <source>
        <dbReference type="ARBA" id="ARBA00022777"/>
    </source>
</evidence>
<keyword evidence="11 13" id="KW-0443">Lipid metabolism</keyword>